<dbReference type="PANTHER" id="PTHR13199:SF11">
    <property type="entry name" value="PROTEIN ATOSSA"/>
    <property type="match status" value="1"/>
</dbReference>
<accession>A0A0N5ABG1</accession>
<dbReference type="Proteomes" id="UP000046393">
    <property type="component" value="Unplaced"/>
</dbReference>
<dbReference type="Pfam" id="PF13915">
    <property type="entry name" value="DUF4210"/>
    <property type="match status" value="1"/>
</dbReference>
<evidence type="ECO:0000259" key="3">
    <source>
        <dbReference type="SMART" id="SM01177"/>
    </source>
</evidence>
<evidence type="ECO:0000256" key="2">
    <source>
        <dbReference type="SAM" id="MobiDB-lite"/>
    </source>
</evidence>
<evidence type="ECO:0000313" key="5">
    <source>
        <dbReference type="WBParaSite" id="SMUV_0000148701-mRNA-1"/>
    </source>
</evidence>
<feature type="region of interest" description="Disordered" evidence="2">
    <location>
        <begin position="238"/>
        <end position="274"/>
    </location>
</feature>
<feature type="compositionally biased region" description="Basic and acidic residues" evidence="2">
    <location>
        <begin position="249"/>
        <end position="274"/>
    </location>
</feature>
<evidence type="ECO:0000313" key="4">
    <source>
        <dbReference type="Proteomes" id="UP000046393"/>
    </source>
</evidence>
<name>A0A0N5ABG1_9BILA</name>
<dbReference type="SMART" id="SM01177">
    <property type="entry name" value="DUF4210"/>
    <property type="match status" value="1"/>
</dbReference>
<dbReference type="Pfam" id="PF13889">
    <property type="entry name" value="Chromosome_seg"/>
    <property type="match status" value="1"/>
</dbReference>
<reference evidence="5" key="1">
    <citation type="submission" date="2017-02" db="UniProtKB">
        <authorList>
            <consortium name="WormBaseParasite"/>
        </authorList>
    </citation>
    <scope>IDENTIFICATION</scope>
</reference>
<comment type="similarity">
    <text evidence="1">Belongs to the ATOS family.</text>
</comment>
<evidence type="ECO:0000256" key="1">
    <source>
        <dbReference type="ARBA" id="ARBA00034497"/>
    </source>
</evidence>
<organism evidence="4 5">
    <name type="scientific">Syphacia muris</name>
    <dbReference type="NCBI Taxonomy" id="451379"/>
    <lineage>
        <taxon>Eukaryota</taxon>
        <taxon>Metazoa</taxon>
        <taxon>Ecdysozoa</taxon>
        <taxon>Nematoda</taxon>
        <taxon>Chromadorea</taxon>
        <taxon>Rhabditida</taxon>
        <taxon>Spirurina</taxon>
        <taxon>Oxyuridomorpha</taxon>
        <taxon>Oxyuroidea</taxon>
        <taxon>Oxyuridae</taxon>
        <taxon>Syphacia</taxon>
    </lineage>
</organism>
<sequence>MEIGIDIARLIIESRNTNVIKDGQNFGNSTVKEVEHILLVDSIVNIQTLLVHRRCQHLGINCEAAIPIELWTLQICAHNPESTVKVLDPLFLKNAIRSHLHFSQLNSWMTSNGGKLPNDLVFVYKLGCDTLDAGINCCMNSAVRLENDLPEKHVFPTVKYGLKSLLTVSVMWRKFFVPPSLRNCLSFKRNSFYERVLPVESTKSNIYRSDLTSMKSSSTSSTTGHHFCSDDDENSSGVFSASNSSSDSALEKHERAEIERSTKKRSFENEEGDKPFSKKAVTGIVNKEEDCSIAKKVKSAEVEDLTNVFAEASSLSNISDQIVCSRLMSKRQSTPRRYRTLQSFHFISNSPTAFSKKTGLPLNSSPAPFCRHQKKRGHFLLRSIERNEEDSDSGSDDSALEMIGKTSTGLLCNFEESVLNGRLKPFAAVRGYRLQITASGSFCAPHLTLPVEAFFFNFSGDNAPSPNFGRCSLEDVGRKGYHIPKKGLIQATLFNPQGTVVCLFVAQFDVTEMPPFYQTFLRQRQFFMPPECPYEKINRSWLRYLIHLRLATDRRCRVYIHGDIRVLFSQKSDLDAVNTTLNDVGNYYTLRSFTEMPQKPRFSPRK</sequence>
<protein>
    <submittedName>
        <fullName evidence="5">DUF4210 domain-containing protein</fullName>
    </submittedName>
</protein>
<dbReference type="AlphaFoldDB" id="A0A0N5ABG1"/>
<keyword evidence="4" id="KW-1185">Reference proteome</keyword>
<dbReference type="InterPro" id="IPR051506">
    <property type="entry name" value="ATOS_Transcription_Regulators"/>
</dbReference>
<dbReference type="WBParaSite" id="SMUV_0000148701-mRNA-1">
    <property type="protein sequence ID" value="SMUV_0000148701-mRNA-1"/>
    <property type="gene ID" value="SMUV_0000148701"/>
</dbReference>
<dbReference type="InterPro" id="IPR033473">
    <property type="entry name" value="Atos-like_C"/>
</dbReference>
<feature type="compositionally biased region" description="Low complexity" evidence="2">
    <location>
        <begin position="238"/>
        <end position="248"/>
    </location>
</feature>
<dbReference type="InterPro" id="IPR025261">
    <property type="entry name" value="Atos-like_cons_dom"/>
</dbReference>
<proteinExistence type="inferred from homology"/>
<dbReference type="STRING" id="451379.A0A0N5ABG1"/>
<feature type="domain" description="Atos-like conserved" evidence="3">
    <location>
        <begin position="410"/>
        <end position="468"/>
    </location>
</feature>
<dbReference type="PANTHER" id="PTHR13199">
    <property type="entry name" value="GH03947P"/>
    <property type="match status" value="1"/>
</dbReference>